<dbReference type="SUPFAM" id="SSF57701">
    <property type="entry name" value="Zn2/Cys6 DNA-binding domain"/>
    <property type="match status" value="1"/>
</dbReference>
<dbReference type="EMBL" id="JARKIF010000026">
    <property type="protein sequence ID" value="KAJ7614454.1"/>
    <property type="molecule type" value="Genomic_DNA"/>
</dbReference>
<proteinExistence type="predicted"/>
<dbReference type="GO" id="GO:0008270">
    <property type="term" value="F:zinc ion binding"/>
    <property type="evidence" value="ECO:0007669"/>
    <property type="project" value="InterPro"/>
</dbReference>
<reference evidence="1" key="1">
    <citation type="submission" date="2023-03" db="EMBL/GenBank/DDBJ databases">
        <title>Massive genome expansion in bonnet fungi (Mycena s.s.) driven by repeated elements and novel gene families across ecological guilds.</title>
        <authorList>
            <consortium name="Lawrence Berkeley National Laboratory"/>
            <person name="Harder C.B."/>
            <person name="Miyauchi S."/>
            <person name="Viragh M."/>
            <person name="Kuo A."/>
            <person name="Thoen E."/>
            <person name="Andreopoulos B."/>
            <person name="Lu D."/>
            <person name="Skrede I."/>
            <person name="Drula E."/>
            <person name="Henrissat B."/>
            <person name="Morin E."/>
            <person name="Kohler A."/>
            <person name="Barry K."/>
            <person name="LaButti K."/>
            <person name="Morin E."/>
            <person name="Salamov A."/>
            <person name="Lipzen A."/>
            <person name="Mereny Z."/>
            <person name="Hegedus B."/>
            <person name="Baldrian P."/>
            <person name="Stursova M."/>
            <person name="Weitz H."/>
            <person name="Taylor A."/>
            <person name="Grigoriev I.V."/>
            <person name="Nagy L.G."/>
            <person name="Martin F."/>
            <person name="Kauserud H."/>
        </authorList>
    </citation>
    <scope>NUCLEOTIDE SEQUENCE</scope>
    <source>
        <strain evidence="1">9284</strain>
    </source>
</reference>
<evidence type="ECO:0000313" key="1">
    <source>
        <dbReference type="EMBL" id="KAJ7614454.1"/>
    </source>
</evidence>
<dbReference type="Proteomes" id="UP001221142">
    <property type="component" value="Unassembled WGS sequence"/>
</dbReference>
<dbReference type="Gene3D" id="4.10.240.10">
    <property type="entry name" value="Zn(2)-C6 fungal-type DNA-binding domain"/>
    <property type="match status" value="1"/>
</dbReference>
<accession>A0AAD7B9T1</accession>
<organism evidence="1 2">
    <name type="scientific">Roridomyces roridus</name>
    <dbReference type="NCBI Taxonomy" id="1738132"/>
    <lineage>
        <taxon>Eukaryota</taxon>
        <taxon>Fungi</taxon>
        <taxon>Dikarya</taxon>
        <taxon>Basidiomycota</taxon>
        <taxon>Agaricomycotina</taxon>
        <taxon>Agaricomycetes</taxon>
        <taxon>Agaricomycetidae</taxon>
        <taxon>Agaricales</taxon>
        <taxon>Marasmiineae</taxon>
        <taxon>Mycenaceae</taxon>
        <taxon>Roridomyces</taxon>
    </lineage>
</organism>
<protein>
    <recommendedName>
        <fullName evidence="3">Zn(2)-C6 fungal-type domain-containing protein</fullName>
    </recommendedName>
</protein>
<comment type="caution">
    <text evidence="1">The sequence shown here is derived from an EMBL/GenBank/DDBJ whole genome shotgun (WGS) entry which is preliminary data.</text>
</comment>
<sequence>MSSQANNQGRSTPLRRGKACFNCSHFKIKCDGVTCGPCRRMPKADPCEFNDSLSRTQELEHTVFRLQSQLNELHGGGGVWPSSTAPGSPFSGSSAGLWFMLVQTPVITSQQADPPTGRYWDSRNLPLSLSSPCELLQFRAFQLISFQTSILVPHATQFGFFLHPTRFRDAALLPFTFGDVK</sequence>
<name>A0AAD7B9T1_9AGAR</name>
<gene>
    <name evidence="1" type="ORF">FB45DRAFT_1110185</name>
</gene>
<dbReference type="GO" id="GO:0000981">
    <property type="term" value="F:DNA-binding transcription factor activity, RNA polymerase II-specific"/>
    <property type="evidence" value="ECO:0007669"/>
    <property type="project" value="InterPro"/>
</dbReference>
<evidence type="ECO:0008006" key="3">
    <source>
        <dbReference type="Google" id="ProtNLM"/>
    </source>
</evidence>
<dbReference type="AlphaFoldDB" id="A0AAD7B9T1"/>
<keyword evidence="2" id="KW-1185">Reference proteome</keyword>
<dbReference type="InterPro" id="IPR036864">
    <property type="entry name" value="Zn2-C6_fun-type_DNA-bd_sf"/>
</dbReference>
<evidence type="ECO:0000313" key="2">
    <source>
        <dbReference type="Proteomes" id="UP001221142"/>
    </source>
</evidence>